<feature type="transmembrane region" description="Helical" evidence="3">
    <location>
        <begin position="319"/>
        <end position="338"/>
    </location>
</feature>
<feature type="region of interest" description="Disordered" evidence="2">
    <location>
        <begin position="1"/>
        <end position="35"/>
    </location>
</feature>
<feature type="compositionally biased region" description="Basic residues" evidence="2">
    <location>
        <begin position="14"/>
        <end position="27"/>
    </location>
</feature>
<keyword evidence="3" id="KW-0812">Transmembrane</keyword>
<name>A0AAD2GBE2_9STRA</name>
<comment type="caution">
    <text evidence="4">The sequence shown here is derived from an EMBL/GenBank/DDBJ whole genome shotgun (WGS) entry which is preliminary data.</text>
</comment>
<feature type="transmembrane region" description="Helical" evidence="3">
    <location>
        <begin position="200"/>
        <end position="220"/>
    </location>
</feature>
<evidence type="ECO:0000256" key="3">
    <source>
        <dbReference type="SAM" id="Phobius"/>
    </source>
</evidence>
<dbReference type="Proteomes" id="UP001295423">
    <property type="component" value="Unassembled WGS sequence"/>
</dbReference>
<feature type="region of interest" description="Disordered" evidence="2">
    <location>
        <begin position="376"/>
        <end position="444"/>
    </location>
</feature>
<keyword evidence="3" id="KW-0472">Membrane</keyword>
<evidence type="ECO:0000313" key="5">
    <source>
        <dbReference type="Proteomes" id="UP001295423"/>
    </source>
</evidence>
<proteinExistence type="predicted"/>
<dbReference type="AlphaFoldDB" id="A0AAD2GBE2"/>
<protein>
    <submittedName>
        <fullName evidence="4">Uncharacterized protein</fullName>
    </submittedName>
</protein>
<feature type="coiled-coil region" evidence="1">
    <location>
        <begin position="342"/>
        <end position="369"/>
    </location>
</feature>
<feature type="transmembrane region" description="Helical" evidence="3">
    <location>
        <begin position="290"/>
        <end position="313"/>
    </location>
</feature>
<evidence type="ECO:0000313" key="4">
    <source>
        <dbReference type="EMBL" id="CAJ1968936.1"/>
    </source>
</evidence>
<feature type="transmembrane region" description="Helical" evidence="3">
    <location>
        <begin position="128"/>
        <end position="151"/>
    </location>
</feature>
<accession>A0AAD2GBE2</accession>
<evidence type="ECO:0000256" key="1">
    <source>
        <dbReference type="SAM" id="Coils"/>
    </source>
</evidence>
<keyword evidence="3" id="KW-1133">Transmembrane helix</keyword>
<feature type="compositionally biased region" description="Polar residues" evidence="2">
    <location>
        <begin position="1"/>
        <end position="12"/>
    </location>
</feature>
<sequence length="462" mass="53143">MSTKTPTNASTNKGPKKPTKSSRKRKKQNESGDEVATETEEVVKLYKSPRFNGYLTISLASIINYHSAEGSTDPIEVRLVPASDLQQAYAKTVSLVSAIITGVLVVIHIDRWFLRSFWIKFFGPSKRYFELGIILFLLLWWFLAVIIQTSFRGIAGDGKAQYNLYYSTWVCLLTTVGILERKMVDFDLPTIRSFVTSWPYRAPGWISIFFFSFFTMFWYVDLFANTFNQRDTLPDNLRLYWEDIPKSQYLWLLFISSFTLLPCAIFVFLEIVRESSEDVKGSLETIAEGFFLALLTCGWIPSVIIVTTPGGFASQLGNAYFWTWGTTICVLDTFLWFIHDSRGNVQRALMEKEKEYKQHQEKVLKESQQKHVEVVDPDITSASDEPLQSEFDDSSDEHVPKKTKGRIFFAESDAEDDDVERMPIEREDDGNGNIDSDSVEHERRLQEANRKAYFNSLDDILE</sequence>
<dbReference type="EMBL" id="CAKOGP040002413">
    <property type="protein sequence ID" value="CAJ1968936.1"/>
    <property type="molecule type" value="Genomic_DNA"/>
</dbReference>
<organism evidence="4 5">
    <name type="scientific">Cylindrotheca closterium</name>
    <dbReference type="NCBI Taxonomy" id="2856"/>
    <lineage>
        <taxon>Eukaryota</taxon>
        <taxon>Sar</taxon>
        <taxon>Stramenopiles</taxon>
        <taxon>Ochrophyta</taxon>
        <taxon>Bacillariophyta</taxon>
        <taxon>Bacillariophyceae</taxon>
        <taxon>Bacillariophycidae</taxon>
        <taxon>Bacillariales</taxon>
        <taxon>Bacillariaceae</taxon>
        <taxon>Cylindrotheca</taxon>
    </lineage>
</organism>
<evidence type="ECO:0000256" key="2">
    <source>
        <dbReference type="SAM" id="MobiDB-lite"/>
    </source>
</evidence>
<feature type="transmembrane region" description="Helical" evidence="3">
    <location>
        <begin position="249"/>
        <end position="269"/>
    </location>
</feature>
<keyword evidence="1" id="KW-0175">Coiled coil</keyword>
<gene>
    <name evidence="4" type="ORF">CYCCA115_LOCUS23469</name>
</gene>
<keyword evidence="5" id="KW-1185">Reference proteome</keyword>
<feature type="transmembrane region" description="Helical" evidence="3">
    <location>
        <begin position="88"/>
        <end position="107"/>
    </location>
</feature>
<reference evidence="4" key="1">
    <citation type="submission" date="2023-08" db="EMBL/GenBank/DDBJ databases">
        <authorList>
            <person name="Audoor S."/>
            <person name="Bilcke G."/>
        </authorList>
    </citation>
    <scope>NUCLEOTIDE SEQUENCE</scope>
</reference>